<feature type="compositionally biased region" description="Low complexity" evidence="1">
    <location>
        <begin position="411"/>
        <end position="433"/>
    </location>
</feature>
<organism evidence="3 4">
    <name type="scientific">Forsythia ovata</name>
    <dbReference type="NCBI Taxonomy" id="205694"/>
    <lineage>
        <taxon>Eukaryota</taxon>
        <taxon>Viridiplantae</taxon>
        <taxon>Streptophyta</taxon>
        <taxon>Embryophyta</taxon>
        <taxon>Tracheophyta</taxon>
        <taxon>Spermatophyta</taxon>
        <taxon>Magnoliopsida</taxon>
        <taxon>eudicotyledons</taxon>
        <taxon>Gunneridae</taxon>
        <taxon>Pentapetalae</taxon>
        <taxon>asterids</taxon>
        <taxon>lamiids</taxon>
        <taxon>Lamiales</taxon>
        <taxon>Oleaceae</taxon>
        <taxon>Forsythieae</taxon>
        <taxon>Forsythia</taxon>
    </lineage>
</organism>
<comment type="caution">
    <text evidence="3">The sequence shown here is derived from an EMBL/GenBank/DDBJ whole genome shotgun (WGS) entry which is preliminary data.</text>
</comment>
<gene>
    <name evidence="3" type="ORF">Fot_21514</name>
</gene>
<dbReference type="PANTHER" id="PTHR31805:SF14">
    <property type="entry name" value="RECEPTOR-LIKE KINASE, PUTATIVE (DUF1421)-RELATED"/>
    <property type="match status" value="1"/>
</dbReference>
<protein>
    <submittedName>
        <fullName evidence="3">Transcriptional regulator DEF1-like</fullName>
    </submittedName>
</protein>
<dbReference type="EMBL" id="JBFOLJ010000006">
    <property type="protein sequence ID" value="KAL2528913.1"/>
    <property type="molecule type" value="Genomic_DNA"/>
</dbReference>
<dbReference type="AlphaFoldDB" id="A0ABD1UV14"/>
<reference evidence="4" key="1">
    <citation type="submission" date="2024-07" db="EMBL/GenBank/DDBJ databases">
        <title>Two chromosome-level genome assemblies of Korean endemic species Abeliophyllum distichum and Forsythia ovata (Oleaceae).</title>
        <authorList>
            <person name="Jang H."/>
        </authorList>
    </citation>
    <scope>NUCLEOTIDE SEQUENCE [LARGE SCALE GENOMIC DNA]</scope>
</reference>
<evidence type="ECO:0000313" key="4">
    <source>
        <dbReference type="Proteomes" id="UP001604277"/>
    </source>
</evidence>
<dbReference type="Proteomes" id="UP001604277">
    <property type="component" value="Unassembled WGS sequence"/>
</dbReference>
<dbReference type="Pfam" id="PF07223">
    <property type="entry name" value="DUF1421"/>
    <property type="match status" value="1"/>
</dbReference>
<feature type="domain" description="DUF1421" evidence="2">
    <location>
        <begin position="486"/>
        <end position="529"/>
    </location>
</feature>
<feature type="region of interest" description="Disordered" evidence="1">
    <location>
        <begin position="379"/>
        <end position="483"/>
    </location>
</feature>
<feature type="compositionally biased region" description="Polar residues" evidence="1">
    <location>
        <begin position="85"/>
        <end position="98"/>
    </location>
</feature>
<feature type="region of interest" description="Disordered" evidence="1">
    <location>
        <begin position="257"/>
        <end position="351"/>
    </location>
</feature>
<accession>A0ABD1UV14</accession>
<evidence type="ECO:0000259" key="2">
    <source>
        <dbReference type="Pfam" id="PF07223"/>
    </source>
</evidence>
<feature type="compositionally biased region" description="Polar residues" evidence="1">
    <location>
        <begin position="434"/>
        <end position="451"/>
    </location>
</feature>
<feature type="compositionally biased region" description="Pro residues" evidence="1">
    <location>
        <begin position="262"/>
        <end position="275"/>
    </location>
</feature>
<feature type="compositionally biased region" description="Low complexity" evidence="1">
    <location>
        <begin position="331"/>
        <end position="340"/>
    </location>
</feature>
<evidence type="ECO:0000256" key="1">
    <source>
        <dbReference type="SAM" id="MobiDB-lite"/>
    </source>
</evidence>
<dbReference type="InterPro" id="IPR010820">
    <property type="entry name" value="DUF1421"/>
</dbReference>
<name>A0ABD1UV14_9LAMI</name>
<proteinExistence type="predicted"/>
<dbReference type="PANTHER" id="PTHR31805">
    <property type="entry name" value="RECEPTOR-LIKE KINASE, PUTATIVE (DUF1421)-RELATED"/>
    <property type="match status" value="1"/>
</dbReference>
<sequence length="558" mass="61170">MSSNTTSQFMDKQVKDLSNSHSSKNNDSGSNIDFINFMKSQSEDHQKENDIVPSYDFMPIRPAGGSSLLWPPTNIDSGNVLGSPRESNYADSKTNSSSIRNYSSLDVNEPAEVILEKDHNVINESLVSEIDMMMKKYVDHLMHAVDGVNTRLLQLETKTHNLESSMDDLKLSVGNNHGSTDGKLRQMESILREVQTGVYVIRDKQEIVEAQLQMAKLQVPKFGQPVETHNTLCADSTQTGISTAQNSLQQLPTVSFIQPPSTLAPPNAPPPPPPQQNVQSHVQLPNQFPQNQVPSVSQRESYFPPPGQTPENPSQRYEVPPQQQQPPSFPPLQQQYQPQYSQPPPPQPLLVLSAVNPSQLQPALGHRHEETQYIPLQSYQPSIRPPPFHPPQQFYGPPDNVYQPPSSKLTPGYPGSYGPSSGPGEPYSYSSSPMKLQQLSSPAMGQSSGSGYPQLPTARILPHAPPIASGIGGGSGSGGTGNRVPIDDVIDKVTTMGFSQDLVRATVRKLTENGQSVDLNVVLDKLMNDGEGQPPQGWFGRREAILGFGVVVDFEFWD</sequence>
<feature type="compositionally biased region" description="Gly residues" evidence="1">
    <location>
        <begin position="470"/>
        <end position="481"/>
    </location>
</feature>
<keyword evidence="4" id="KW-1185">Reference proteome</keyword>
<feature type="compositionally biased region" description="Polar residues" evidence="1">
    <location>
        <begin position="278"/>
        <end position="300"/>
    </location>
</feature>
<evidence type="ECO:0000313" key="3">
    <source>
        <dbReference type="EMBL" id="KAL2528913.1"/>
    </source>
</evidence>
<feature type="region of interest" description="Disordered" evidence="1">
    <location>
        <begin position="1"/>
        <end position="33"/>
    </location>
</feature>
<feature type="region of interest" description="Disordered" evidence="1">
    <location>
        <begin position="79"/>
        <end position="98"/>
    </location>
</feature>